<dbReference type="EMBL" id="CP056065">
    <property type="protein sequence ID" value="UKJ87744.2"/>
    <property type="molecule type" value="Genomic_DNA"/>
</dbReference>
<evidence type="ECO:0000313" key="4">
    <source>
        <dbReference type="Proteomes" id="UP000244803"/>
    </source>
</evidence>
<name>A0A976M5V5_THEOR</name>
<dbReference type="PANTHER" id="PTHR13261:SF0">
    <property type="entry name" value="BRCA2 AND CDKN1A-INTERACTING PROTEIN"/>
    <property type="match status" value="1"/>
</dbReference>
<dbReference type="PANTHER" id="PTHR13261">
    <property type="entry name" value="BRCA2 AND CDKN1A INTERACTING PROTEIN"/>
    <property type="match status" value="1"/>
</dbReference>
<dbReference type="Proteomes" id="UP000244803">
    <property type="component" value="Chromosome 1"/>
</dbReference>
<dbReference type="Pfam" id="PF13862">
    <property type="entry name" value="BCCIP"/>
    <property type="match status" value="1"/>
</dbReference>
<gene>
    <name evidence="3" type="ORF">MACJ_000184</name>
</gene>
<dbReference type="InterPro" id="IPR025602">
    <property type="entry name" value="BCP1_family"/>
</dbReference>
<dbReference type="GO" id="GO:0005634">
    <property type="term" value="C:nucleus"/>
    <property type="evidence" value="ECO:0007669"/>
    <property type="project" value="TreeGrafter"/>
</dbReference>
<evidence type="ECO:0000256" key="2">
    <source>
        <dbReference type="SAM" id="MobiDB-lite"/>
    </source>
</evidence>
<feature type="region of interest" description="Disordered" evidence="2">
    <location>
        <begin position="1"/>
        <end position="25"/>
    </location>
</feature>
<evidence type="ECO:0000313" key="3">
    <source>
        <dbReference type="EMBL" id="UKJ87744.2"/>
    </source>
</evidence>
<accession>A0A976M5V5</accession>
<sequence>MSDSDSDRDHKHKKRKPALSDEEEFSGEVEADFLFYDPSSDDNEGILTLLQGFMKDFNWKLPESIKKDRYSHLSELVANQPNIGTLIKVEDDQDSYVMAVLSLLNLNQYDGLETFKQAVVEKAQSECNKNDTKKFKELLSDKKNQVGLLVNERMANLPSQLIGKIQECLKDDIKWSKENVEEEDEGKYYNFTHILGISRLYLDKSKDEDNESTLVYHKPEERFYYDNSLFRFMWATGESNKVNYYNDNNKKNSSKILPEYMFVYCLSFDKFNHVVKEIAKNFRD</sequence>
<reference evidence="3" key="1">
    <citation type="submission" date="2022-07" db="EMBL/GenBank/DDBJ databases">
        <title>Evaluation of T. orientalis genome assembly methods using nanopore sequencing and analysis of variation between genomes.</title>
        <authorList>
            <person name="Yam J."/>
            <person name="Micallef M.L."/>
            <person name="Liu M."/>
            <person name="Djordjevic S.P."/>
            <person name="Bogema D.R."/>
            <person name="Jenkins C."/>
        </authorList>
    </citation>
    <scope>NUCLEOTIDE SEQUENCE</scope>
    <source>
        <strain evidence="3">Fish Creek</strain>
    </source>
</reference>
<proteinExistence type="inferred from homology"/>
<organism evidence="3 4">
    <name type="scientific">Theileria orientalis</name>
    <dbReference type="NCBI Taxonomy" id="68886"/>
    <lineage>
        <taxon>Eukaryota</taxon>
        <taxon>Sar</taxon>
        <taxon>Alveolata</taxon>
        <taxon>Apicomplexa</taxon>
        <taxon>Aconoidasida</taxon>
        <taxon>Piroplasmida</taxon>
        <taxon>Theileriidae</taxon>
        <taxon>Theileria</taxon>
    </lineage>
</organism>
<dbReference type="AlphaFoldDB" id="A0A976M5V5"/>
<protein>
    <recommendedName>
        <fullName evidence="5">Protein BCP1</fullName>
    </recommendedName>
</protein>
<evidence type="ECO:0000256" key="1">
    <source>
        <dbReference type="ARBA" id="ARBA00006781"/>
    </source>
</evidence>
<evidence type="ECO:0008006" key="5">
    <source>
        <dbReference type="Google" id="ProtNLM"/>
    </source>
</evidence>
<dbReference type="OrthoDB" id="27543at2759"/>
<comment type="similarity">
    <text evidence="1">Belongs to the BCP1 family.</text>
</comment>